<organism evidence="2">
    <name type="scientific">Isoptericola variabilis (strain 225)</name>
    <dbReference type="NCBI Taxonomy" id="743718"/>
    <lineage>
        <taxon>Bacteria</taxon>
        <taxon>Bacillati</taxon>
        <taxon>Actinomycetota</taxon>
        <taxon>Actinomycetes</taxon>
        <taxon>Micrococcales</taxon>
        <taxon>Promicromonosporaceae</taxon>
        <taxon>Isoptericola</taxon>
    </lineage>
</organism>
<dbReference type="EMBL" id="CP002810">
    <property type="protein sequence ID" value="AEG45362.1"/>
    <property type="molecule type" value="Genomic_DNA"/>
</dbReference>
<dbReference type="RefSeq" id="WP_013839753.1">
    <property type="nucleotide sequence ID" value="NC_015588.1"/>
</dbReference>
<protein>
    <submittedName>
        <fullName evidence="1">Uncharacterized protein, coenzyme F420 biosynthesis associated</fullName>
    </submittedName>
</protein>
<proteinExistence type="predicted"/>
<dbReference type="Pfam" id="PF10103">
    <property type="entry name" value="Zincin_2"/>
    <property type="match status" value="1"/>
</dbReference>
<reference evidence="1 2" key="1">
    <citation type="submission" date="2011-05" db="EMBL/GenBank/DDBJ databases">
        <title>Complete sequence of Isoptericola variabilis 225.</title>
        <authorList>
            <consortium name="US DOE Joint Genome Institute"/>
            <person name="Lucas S."/>
            <person name="Han J."/>
            <person name="Lapidus A."/>
            <person name="Cheng J.-F."/>
            <person name="Goodwin L."/>
            <person name="Pitluck S."/>
            <person name="Peters L."/>
            <person name="Mikhailova N."/>
            <person name="Zeytun A."/>
            <person name="Han C."/>
            <person name="Tapia R."/>
            <person name="Land M."/>
            <person name="Hauser L."/>
            <person name="Kyrpides N."/>
            <person name="Ivanova N."/>
            <person name="Pagani I."/>
            <person name="Siebers A."/>
            <person name="Allgaier M."/>
            <person name="Thelen M."/>
            <person name="Hugenholtz P."/>
            <person name="Gladden J."/>
            <person name="Woyke T."/>
        </authorList>
    </citation>
    <scope>NUCLEOTIDE SEQUENCE [LARGE SCALE GENOMIC DNA]</scope>
    <source>
        <strain evidence="2">225</strain>
    </source>
</reference>
<dbReference type="HOGENOM" id="CLU_059556_0_0_11"/>
<name>F6FTZ1_ISOV2</name>
<dbReference type="InterPro" id="IPR018766">
    <property type="entry name" value="Zinicin_2"/>
</dbReference>
<dbReference type="InterPro" id="IPR042271">
    <property type="entry name" value="Zinicin_2_N"/>
</dbReference>
<dbReference type="eggNOG" id="COG5282">
    <property type="taxonomic scope" value="Bacteria"/>
</dbReference>
<dbReference type="InterPro" id="IPR022454">
    <property type="entry name" value="CHP03883_F420-assoc"/>
</dbReference>
<dbReference type="PANTHER" id="PTHR39420">
    <property type="match status" value="1"/>
</dbReference>
<dbReference type="SUPFAM" id="SSF55486">
    <property type="entry name" value="Metalloproteases ('zincins'), catalytic domain"/>
    <property type="match status" value="1"/>
</dbReference>
<sequence length="374" mass="39749">MTSTATPVPDDAPAPEAEPLVDWSAAAEVAGRLAHPGPTADRADLAALVDGLRTAAGTAVDHVLAVTRMEPAAGGVAADGTPDLGDVLVVDRRTWTRANVGSMRSLTAPIAEALGPDAPTVSSAARLGGAVEVGTVLALLSTKVLGQFDPYGDARGRLLLVAPNVLAAERSLGVRPADFRLWVCLHEQTHALQFATAPWLADHLRGRLGELLQDVTRSSMGMARAPLHEKLAFVGRAVVRVLRGDGRSPLDGVLGPDQRRELEEITAVMALLEGHADVMMDAVGPRVVRSVATIRAKFERRRQGEGAPPLDLFLRRLLGMDAKLAQYRDGARFVRAVEEQVGRDGLNAVWAEAANLPTAREIADARAWVRRVHG</sequence>
<keyword evidence="2" id="KW-1185">Reference proteome</keyword>
<dbReference type="AlphaFoldDB" id="F6FTZ1"/>
<evidence type="ECO:0000313" key="1">
    <source>
        <dbReference type="EMBL" id="AEG45362.1"/>
    </source>
</evidence>
<accession>F6FTZ1</accession>
<gene>
    <name evidence="1" type="ordered locus">Isova_2659</name>
</gene>
<dbReference type="PANTHER" id="PTHR39420:SF1">
    <property type="entry name" value="HYDROLASE"/>
    <property type="match status" value="1"/>
</dbReference>
<evidence type="ECO:0000313" key="2">
    <source>
        <dbReference type="Proteomes" id="UP000009236"/>
    </source>
</evidence>
<dbReference type="STRING" id="743718.Isova_2659"/>
<dbReference type="NCBIfam" id="TIGR03883">
    <property type="entry name" value="DUF2342_F420"/>
    <property type="match status" value="1"/>
</dbReference>
<dbReference type="NCBIfam" id="TIGR03624">
    <property type="entry name" value="putative hydrolase"/>
    <property type="match status" value="1"/>
</dbReference>
<dbReference type="KEGG" id="iva:Isova_2659"/>
<dbReference type="Proteomes" id="UP000009236">
    <property type="component" value="Chromosome"/>
</dbReference>
<dbReference type="Gene3D" id="1.20.150.30">
    <property type="entry name" value="Zincin-like metallopeptidase, N-terminal domain"/>
    <property type="match status" value="1"/>
</dbReference>